<evidence type="ECO:0000313" key="3">
    <source>
        <dbReference type="Proteomes" id="UP000572722"/>
    </source>
</evidence>
<dbReference type="NCBIfam" id="NF038050">
    <property type="entry name" value="NrtS"/>
    <property type="match status" value="1"/>
</dbReference>
<name>A0AAE5GPI2_9VIBR</name>
<reference evidence="2 3" key="1">
    <citation type="submission" date="2019-08" db="EMBL/GenBank/DDBJ databases">
        <title>Draft genome sequencing and comparative genomics of hatchery-associated Vibrios.</title>
        <authorList>
            <person name="Kehlet-Delgado H."/>
            <person name="Mueller R.S."/>
        </authorList>
    </citation>
    <scope>NUCLEOTIDE SEQUENCE [LARGE SCALE GENOMIC DNA]</scope>
    <source>
        <strain evidence="2 3">01-65-5-1</strain>
    </source>
</reference>
<keyword evidence="1" id="KW-1133">Transmembrane helix</keyword>
<sequence length="67" mass="7502">MNYIVFKRAIIIALVVGTLLNIINQYDAIFGALSLNWLKACLTYCVPFSVSLFSSWLANRDAKAQCD</sequence>
<dbReference type="InterPro" id="IPR047700">
    <property type="entry name" value="NrtS-like"/>
</dbReference>
<comment type="caution">
    <text evidence="2">The sequence shown here is derived from an EMBL/GenBank/DDBJ whole genome shotgun (WGS) entry which is preliminary data.</text>
</comment>
<dbReference type="Proteomes" id="UP000572722">
    <property type="component" value="Unassembled WGS sequence"/>
</dbReference>
<proteinExistence type="predicted"/>
<evidence type="ECO:0008006" key="4">
    <source>
        <dbReference type="Google" id="ProtNLM"/>
    </source>
</evidence>
<keyword evidence="1" id="KW-0472">Membrane</keyword>
<dbReference type="RefSeq" id="WP_171321018.1">
    <property type="nucleotide sequence ID" value="NZ_VTXO01000002.1"/>
</dbReference>
<keyword evidence="1" id="KW-0812">Transmembrane</keyword>
<dbReference type="AlphaFoldDB" id="A0AAE5GPI2"/>
<organism evidence="2 3">
    <name type="scientific">Vibrio tubiashii</name>
    <dbReference type="NCBI Taxonomy" id="29498"/>
    <lineage>
        <taxon>Bacteria</taxon>
        <taxon>Pseudomonadati</taxon>
        <taxon>Pseudomonadota</taxon>
        <taxon>Gammaproteobacteria</taxon>
        <taxon>Vibrionales</taxon>
        <taxon>Vibrionaceae</taxon>
        <taxon>Vibrio</taxon>
        <taxon>Vibrio oreintalis group</taxon>
    </lineage>
</organism>
<evidence type="ECO:0000313" key="2">
    <source>
        <dbReference type="EMBL" id="NOI80373.1"/>
    </source>
</evidence>
<feature type="transmembrane region" description="Helical" evidence="1">
    <location>
        <begin position="35"/>
        <end position="58"/>
    </location>
</feature>
<protein>
    <recommendedName>
        <fullName evidence="4">Dihydrolipoamide dehydrogenase</fullName>
    </recommendedName>
</protein>
<evidence type="ECO:0000256" key="1">
    <source>
        <dbReference type="SAM" id="Phobius"/>
    </source>
</evidence>
<accession>A0AAE5GPI2</accession>
<gene>
    <name evidence="2" type="ORF">F0237_06825</name>
</gene>
<dbReference type="EMBL" id="VTXO01000002">
    <property type="protein sequence ID" value="NOI80373.1"/>
    <property type="molecule type" value="Genomic_DNA"/>
</dbReference>